<name>A0A251TH71_HELAN</name>
<accession>A0A251TH71</accession>
<evidence type="ECO:0000313" key="2">
    <source>
        <dbReference type="EMBL" id="OTG10470.1"/>
    </source>
</evidence>
<proteinExistence type="predicted"/>
<organism evidence="2 3">
    <name type="scientific">Helianthus annuus</name>
    <name type="common">Common sunflower</name>
    <dbReference type="NCBI Taxonomy" id="4232"/>
    <lineage>
        <taxon>Eukaryota</taxon>
        <taxon>Viridiplantae</taxon>
        <taxon>Streptophyta</taxon>
        <taxon>Embryophyta</taxon>
        <taxon>Tracheophyta</taxon>
        <taxon>Spermatophyta</taxon>
        <taxon>Magnoliopsida</taxon>
        <taxon>eudicotyledons</taxon>
        <taxon>Gunneridae</taxon>
        <taxon>Pentapetalae</taxon>
        <taxon>asterids</taxon>
        <taxon>campanulids</taxon>
        <taxon>Asterales</taxon>
        <taxon>Asteraceae</taxon>
        <taxon>Asteroideae</taxon>
        <taxon>Heliantheae alliance</taxon>
        <taxon>Heliantheae</taxon>
        <taxon>Helianthus</taxon>
    </lineage>
</organism>
<dbReference type="Gramene" id="mRNA:HanXRQr2_Chr10g0429021">
    <property type="protein sequence ID" value="mRNA:HanXRQr2_Chr10g0429021"/>
    <property type="gene ID" value="HanXRQr2_Chr10g0429021"/>
</dbReference>
<reference evidence="2" key="2">
    <citation type="submission" date="2017-02" db="EMBL/GenBank/DDBJ databases">
        <title>Sunflower complete genome.</title>
        <authorList>
            <person name="Langlade N."/>
            <person name="Munos S."/>
        </authorList>
    </citation>
    <scope>NUCLEOTIDE SEQUENCE [LARGE SCALE GENOMIC DNA]</scope>
    <source>
        <tissue evidence="2">Leaves</tissue>
    </source>
</reference>
<gene>
    <name evidence="2" type="ORF">HannXRQ_Chr10g0287901</name>
    <name evidence="1" type="ORF">HanXRQr2_Chr10g0429021</name>
</gene>
<dbReference type="EMBL" id="CM007899">
    <property type="protein sequence ID" value="OTG10470.1"/>
    <property type="molecule type" value="Genomic_DNA"/>
</dbReference>
<evidence type="ECO:0000313" key="1">
    <source>
        <dbReference type="EMBL" id="KAF5785467.1"/>
    </source>
</evidence>
<dbReference type="EMBL" id="MNCJ02000325">
    <property type="protein sequence ID" value="KAF5785467.1"/>
    <property type="molecule type" value="Genomic_DNA"/>
</dbReference>
<dbReference type="InParanoid" id="A0A251TH71"/>
<sequence length="108" mass="12893">MSFGNIHYVSFYYLFFHDINLCFVNPVEVISCMKTRFNVGTNSWLGSKDGFDHQGQCWSNLECGYCLEAYICQNQLECFIKANMDIYRMRWKLFLSRYSLQKEERHLG</sequence>
<dbReference type="AlphaFoldDB" id="A0A251TH71"/>
<reference evidence="1" key="3">
    <citation type="submission" date="2020-06" db="EMBL/GenBank/DDBJ databases">
        <title>Helianthus annuus Genome sequencing and assembly Release 2.</title>
        <authorList>
            <person name="Gouzy J."/>
            <person name="Langlade N."/>
            <person name="Munos S."/>
        </authorList>
    </citation>
    <scope>NUCLEOTIDE SEQUENCE</scope>
    <source>
        <tissue evidence="1">Leaves</tissue>
    </source>
</reference>
<protein>
    <submittedName>
        <fullName evidence="2">Uncharacterized protein</fullName>
    </submittedName>
</protein>
<dbReference type="Proteomes" id="UP000215914">
    <property type="component" value="Chromosome 10"/>
</dbReference>
<keyword evidence="3" id="KW-1185">Reference proteome</keyword>
<reference evidence="1 3" key="1">
    <citation type="journal article" date="2017" name="Nature">
        <title>The sunflower genome provides insights into oil metabolism, flowering and Asterid evolution.</title>
        <authorList>
            <person name="Badouin H."/>
            <person name="Gouzy J."/>
            <person name="Grassa C.J."/>
            <person name="Murat F."/>
            <person name="Staton S.E."/>
            <person name="Cottret L."/>
            <person name="Lelandais-Briere C."/>
            <person name="Owens G.L."/>
            <person name="Carrere S."/>
            <person name="Mayjonade B."/>
            <person name="Legrand L."/>
            <person name="Gill N."/>
            <person name="Kane N.C."/>
            <person name="Bowers J.E."/>
            <person name="Hubner S."/>
            <person name="Bellec A."/>
            <person name="Berard A."/>
            <person name="Berges H."/>
            <person name="Blanchet N."/>
            <person name="Boniface M.C."/>
            <person name="Brunel D."/>
            <person name="Catrice O."/>
            <person name="Chaidir N."/>
            <person name="Claudel C."/>
            <person name="Donnadieu C."/>
            <person name="Faraut T."/>
            <person name="Fievet G."/>
            <person name="Helmstetter N."/>
            <person name="King M."/>
            <person name="Knapp S.J."/>
            <person name="Lai Z."/>
            <person name="Le Paslier M.C."/>
            <person name="Lippi Y."/>
            <person name="Lorenzon L."/>
            <person name="Mandel J.R."/>
            <person name="Marage G."/>
            <person name="Marchand G."/>
            <person name="Marquand E."/>
            <person name="Bret-Mestries E."/>
            <person name="Morien E."/>
            <person name="Nambeesan S."/>
            <person name="Nguyen T."/>
            <person name="Pegot-Espagnet P."/>
            <person name="Pouilly N."/>
            <person name="Raftis F."/>
            <person name="Sallet E."/>
            <person name="Schiex T."/>
            <person name="Thomas J."/>
            <person name="Vandecasteele C."/>
            <person name="Vares D."/>
            <person name="Vear F."/>
            <person name="Vautrin S."/>
            <person name="Crespi M."/>
            <person name="Mangin B."/>
            <person name="Burke J.M."/>
            <person name="Salse J."/>
            <person name="Munos S."/>
            <person name="Vincourt P."/>
            <person name="Rieseberg L.H."/>
            <person name="Langlade N.B."/>
        </authorList>
    </citation>
    <scope>NUCLEOTIDE SEQUENCE [LARGE SCALE GENOMIC DNA]</scope>
    <source>
        <strain evidence="3">cv. SF193</strain>
        <tissue evidence="1">Leaves</tissue>
    </source>
</reference>
<evidence type="ECO:0000313" key="3">
    <source>
        <dbReference type="Proteomes" id="UP000215914"/>
    </source>
</evidence>